<dbReference type="AlphaFoldDB" id="A0A0U2WCP8"/>
<proteinExistence type="predicted"/>
<reference evidence="7" key="1">
    <citation type="submission" date="2015-12" db="EMBL/GenBank/DDBJ databases">
        <title>Complete genome sequences of two moderately thermophilic Paenibacillus species.</title>
        <authorList>
            <person name="Butler R.III."/>
            <person name="Wang J."/>
            <person name="Stark B.C."/>
            <person name="Pombert J.-F."/>
        </authorList>
    </citation>
    <scope>NUCLEOTIDE SEQUENCE [LARGE SCALE GENOMIC DNA]</scope>
    <source>
        <strain evidence="7">32O-Y</strain>
    </source>
</reference>
<sequence>MNSIRTESTGPWAHEAEGLMVHLLDIDLMKGGCEWRMEQRFTESYVLIVATLGQGRLSIGSQHYRLRQDAVYVCPPGETFGAAAESEDGLGLFLLRYELYRIAGSNRDAVRCSGGAGFFPERGEIPVPSGARLAALCHTAYLHRQSRDSLERFRGQLVFQELLYSILENRRHSAEDSHSALERAKAYMDSHYQQNLSIEQLARLADISPKYFVDLFKKLYGISAVDYLTALRMNKAKQLMARSNARLKDIAHQVGYNDEFYFSRKFKKETGCPPTTYMSKRRRKIAAYGAGVTGHLLALHMIPYAAPLNPKWTAYYYRTYRSDIPVHLSAYRHNEHWKSNIETLFQVRPDTIISTDELQDGEKEMLEQAASVYYIPRKHTDWREQLRLTAEYLDIPKEAELWLNNYDRKVKAVRERLKHKTKNETFLTLSIYKDRCQVYANRSIIEVFYGDLQLTPAHAIDQVFTGEPVTPERLHVYDADHILVNVCQETESLLHWESLQLSPSWQSLKAVSRNQVYVISSDPWREYSASSHDRLVDETLRLLTGNRPC</sequence>
<dbReference type="RefSeq" id="WP_062409180.1">
    <property type="nucleotide sequence ID" value="NZ_CP013652.1"/>
</dbReference>
<dbReference type="SUPFAM" id="SSF53807">
    <property type="entry name" value="Helical backbone' metal receptor"/>
    <property type="match status" value="1"/>
</dbReference>
<reference evidence="6 7" key="2">
    <citation type="journal article" date="2016" name="Genome Announc.">
        <title>Complete Genome Sequences of Two Interactive Moderate Thermophiles, Paenibacillus napthalenovorans 32O-Y and Paenibacillus sp. 32O-W.</title>
        <authorList>
            <person name="Butler R.R.III."/>
            <person name="Wang J."/>
            <person name="Stark B.C."/>
            <person name="Pombert J.F."/>
        </authorList>
    </citation>
    <scope>NUCLEOTIDE SEQUENCE [LARGE SCALE GENOMIC DNA]</scope>
    <source>
        <strain evidence="6 7">32O-Y</strain>
    </source>
</reference>
<dbReference type="PROSITE" id="PS50983">
    <property type="entry name" value="FE_B12_PBP"/>
    <property type="match status" value="1"/>
</dbReference>
<dbReference type="SUPFAM" id="SSF46689">
    <property type="entry name" value="Homeodomain-like"/>
    <property type="match status" value="2"/>
</dbReference>
<dbReference type="PATRIC" id="fig|162209.4.peg.2935"/>
<dbReference type="PANTHER" id="PTHR43280">
    <property type="entry name" value="ARAC-FAMILY TRANSCRIPTIONAL REGULATOR"/>
    <property type="match status" value="1"/>
</dbReference>
<dbReference type="PROSITE" id="PS00041">
    <property type="entry name" value="HTH_ARAC_FAMILY_1"/>
    <property type="match status" value="1"/>
</dbReference>
<name>A0A0U2WCP8_9BACL</name>
<keyword evidence="3" id="KW-0804">Transcription</keyword>
<keyword evidence="2" id="KW-0238">DNA-binding</keyword>
<dbReference type="InterPro" id="IPR037923">
    <property type="entry name" value="HTH-like"/>
</dbReference>
<dbReference type="GO" id="GO:0043565">
    <property type="term" value="F:sequence-specific DNA binding"/>
    <property type="evidence" value="ECO:0007669"/>
    <property type="project" value="InterPro"/>
</dbReference>
<dbReference type="Pfam" id="PF12833">
    <property type="entry name" value="HTH_18"/>
    <property type="match status" value="1"/>
</dbReference>
<dbReference type="Gene3D" id="1.10.10.60">
    <property type="entry name" value="Homeodomain-like"/>
    <property type="match status" value="2"/>
</dbReference>
<evidence type="ECO:0000256" key="3">
    <source>
        <dbReference type="ARBA" id="ARBA00023163"/>
    </source>
</evidence>
<feature type="domain" description="Fe/B12 periplasmic-binding" evidence="5">
    <location>
        <begin position="284"/>
        <end position="547"/>
    </location>
</feature>
<evidence type="ECO:0000313" key="6">
    <source>
        <dbReference type="EMBL" id="ALS23130.1"/>
    </source>
</evidence>
<dbReference type="InterPro" id="IPR009057">
    <property type="entry name" value="Homeodomain-like_sf"/>
</dbReference>
<dbReference type="PANTHER" id="PTHR43280:SF28">
    <property type="entry name" value="HTH-TYPE TRANSCRIPTIONAL ACTIVATOR RHAS"/>
    <property type="match status" value="1"/>
</dbReference>
<dbReference type="InterPro" id="IPR003313">
    <property type="entry name" value="AraC-bd"/>
</dbReference>
<dbReference type="Pfam" id="PF02311">
    <property type="entry name" value="AraC_binding"/>
    <property type="match status" value="1"/>
</dbReference>
<dbReference type="SMART" id="SM00342">
    <property type="entry name" value="HTH_ARAC"/>
    <property type="match status" value="1"/>
</dbReference>
<dbReference type="EMBL" id="CP013652">
    <property type="protein sequence ID" value="ALS23130.1"/>
    <property type="molecule type" value="Genomic_DNA"/>
</dbReference>
<dbReference type="InterPro" id="IPR018062">
    <property type="entry name" value="HTH_AraC-typ_CS"/>
</dbReference>
<gene>
    <name evidence="6" type="ORF">IJ22_27570</name>
</gene>
<organism evidence="6 7">
    <name type="scientific">Paenibacillus naphthalenovorans</name>
    <dbReference type="NCBI Taxonomy" id="162209"/>
    <lineage>
        <taxon>Bacteria</taxon>
        <taxon>Bacillati</taxon>
        <taxon>Bacillota</taxon>
        <taxon>Bacilli</taxon>
        <taxon>Bacillales</taxon>
        <taxon>Paenibacillaceae</taxon>
        <taxon>Paenibacillus</taxon>
    </lineage>
</organism>
<dbReference type="Proteomes" id="UP000061660">
    <property type="component" value="Chromosome"/>
</dbReference>
<dbReference type="InterPro" id="IPR002491">
    <property type="entry name" value="ABC_transptr_periplasmic_BD"/>
</dbReference>
<keyword evidence="7" id="KW-1185">Reference proteome</keyword>
<dbReference type="PROSITE" id="PS01124">
    <property type="entry name" value="HTH_ARAC_FAMILY_2"/>
    <property type="match status" value="1"/>
</dbReference>
<dbReference type="InterPro" id="IPR018060">
    <property type="entry name" value="HTH_AraC"/>
</dbReference>
<feature type="domain" description="HTH araC/xylS-type" evidence="4">
    <location>
        <begin position="182"/>
        <end position="280"/>
    </location>
</feature>
<evidence type="ECO:0000259" key="5">
    <source>
        <dbReference type="PROSITE" id="PS50983"/>
    </source>
</evidence>
<protein>
    <submittedName>
        <fullName evidence="6">AraC family transcriptional regulator</fullName>
    </submittedName>
</protein>
<dbReference type="GO" id="GO:0003700">
    <property type="term" value="F:DNA-binding transcription factor activity"/>
    <property type="evidence" value="ECO:0007669"/>
    <property type="project" value="InterPro"/>
</dbReference>
<evidence type="ECO:0000256" key="2">
    <source>
        <dbReference type="ARBA" id="ARBA00023125"/>
    </source>
</evidence>
<keyword evidence="1" id="KW-0805">Transcription regulation</keyword>
<dbReference type="STRING" id="162209.IJ22_27570"/>
<dbReference type="Gene3D" id="3.40.50.1980">
    <property type="entry name" value="Nitrogenase molybdenum iron protein domain"/>
    <property type="match status" value="2"/>
</dbReference>
<dbReference type="OrthoDB" id="2461801at2"/>
<evidence type="ECO:0000313" key="7">
    <source>
        <dbReference type="Proteomes" id="UP000061660"/>
    </source>
</evidence>
<dbReference type="SUPFAM" id="SSF51215">
    <property type="entry name" value="Regulatory protein AraC"/>
    <property type="match status" value="1"/>
</dbReference>
<evidence type="ECO:0000256" key="1">
    <source>
        <dbReference type="ARBA" id="ARBA00023015"/>
    </source>
</evidence>
<accession>A0A0U2WCP8</accession>
<dbReference type="KEGG" id="pnp:IJ22_27570"/>
<dbReference type="Pfam" id="PF01497">
    <property type="entry name" value="Peripla_BP_2"/>
    <property type="match status" value="1"/>
</dbReference>
<evidence type="ECO:0000259" key="4">
    <source>
        <dbReference type="PROSITE" id="PS01124"/>
    </source>
</evidence>